<dbReference type="Proteomes" id="UP001515480">
    <property type="component" value="Unassembled WGS sequence"/>
</dbReference>
<keyword evidence="1" id="KW-0677">Repeat</keyword>
<comment type="caution">
    <text evidence="4">The sequence shown here is derived from an EMBL/GenBank/DDBJ whole genome shotgun (WGS) entry which is preliminary data.</text>
</comment>
<dbReference type="Gene3D" id="1.25.40.10">
    <property type="entry name" value="Tetratricopeptide repeat domain"/>
    <property type="match status" value="1"/>
</dbReference>
<evidence type="ECO:0000256" key="1">
    <source>
        <dbReference type="ARBA" id="ARBA00022737"/>
    </source>
</evidence>
<dbReference type="Pfam" id="PF13432">
    <property type="entry name" value="TPR_16"/>
    <property type="match status" value="1"/>
</dbReference>
<reference evidence="4 5" key="1">
    <citation type="journal article" date="2024" name="Science">
        <title>Giant polyketide synthase enzymes in the biosynthesis of giant marine polyether toxins.</title>
        <authorList>
            <person name="Fallon T.R."/>
            <person name="Shende V.V."/>
            <person name="Wierzbicki I.H."/>
            <person name="Pendleton A.L."/>
            <person name="Watervoot N.F."/>
            <person name="Auber R.P."/>
            <person name="Gonzalez D.J."/>
            <person name="Wisecaver J.H."/>
            <person name="Moore B.S."/>
        </authorList>
    </citation>
    <scope>NUCLEOTIDE SEQUENCE [LARGE SCALE GENOMIC DNA]</scope>
    <source>
        <strain evidence="4 5">12B1</strain>
    </source>
</reference>
<dbReference type="EMBL" id="JBGBPQ010000004">
    <property type="protein sequence ID" value="KAL1525767.1"/>
    <property type="molecule type" value="Genomic_DNA"/>
</dbReference>
<dbReference type="SMART" id="SM00028">
    <property type="entry name" value="TPR"/>
    <property type="match status" value="3"/>
</dbReference>
<evidence type="ECO:0000313" key="5">
    <source>
        <dbReference type="Proteomes" id="UP001515480"/>
    </source>
</evidence>
<dbReference type="InterPro" id="IPR044244">
    <property type="entry name" value="TTC27/Emw1"/>
</dbReference>
<gene>
    <name evidence="4" type="ORF">AB1Y20_020610</name>
</gene>
<keyword evidence="5" id="KW-1185">Reference proteome</keyword>
<dbReference type="SUPFAM" id="SSF48452">
    <property type="entry name" value="TPR-like"/>
    <property type="match status" value="1"/>
</dbReference>
<evidence type="ECO:0000256" key="2">
    <source>
        <dbReference type="ARBA" id="ARBA00022803"/>
    </source>
</evidence>
<sequence length="911" mass="100077">MDVALAPALANDAASEAAARLSRLVAAGSYTLALHDPLAQQLLGSESLGSAAIAENVRAHLQECGGAADLEAAAASVAMLAAAALSLFVQLNWTGPPLSEGDTLAHKLVASTEANHMALVELEVENEQPYGLLQAPSLLLVARRLLLEPLESLQSAEVQGRVVSWWAARCAKIHQQCLASHTVSLERLATRCMRRVIDSLSTSLTPMTAADSELLKGTNVMIMNLEARPELNGRRGVIKSFDQAKGRYGVSITDGDSMLLKRANLVVIHDKGLTRSTGDSITTDGDETVAAAVREAAAVAHVEMALLYLLHRKVAPAELEIEEAKQALGLELSLVGALGKRTKFQEKEVSQLTLRANLGRHALPRPEEVSERVKGMIPRRIEEEDDTVLDSVHLSEEVPKATLTPIEQMVLLLCVDHLRVSRRAQSQPAAESTREDMEPYVEYALQTPQSWSVQAQALRLKARLESDQKRRQHRSLMQLQSLVDDLSPFSVGADSLLARHLGLQLTEGHHVDDEALQELTVVRMAHFWGVALQPSWQLRAELARTLAALGLVGEATSLFESLELWDEFVASMIAMDQKARAEEVVRARIATAPTPTMYCYLADLTGESEYFDQAWEMSQGRCARAKLSLGAAQMKSEAWAAAREHLQQALEVKPHYSEAAYCCGVCALKLNDVAAAIGDFRRVVALDPTHYQAWSNLGVLFNKENMKKEALFAFKEACRLRGDSWQLWAQQAVAAVELGYFEQALFSETMAMKMGAPPNGPVASLCAQAVAKDVKDAVGSRSRRLLPRMRELLASNTAKEPTEQRHWEVRLFLENECGSRAELRAVHKEQMCALRAATNWRSDAGTLETFSDVVAQLVELQLESGDDVEIREAKRTVDELVYQASEKLEASPGCEALKMLQQRLNRHIDDD</sequence>
<feature type="repeat" description="TPR" evidence="3">
    <location>
        <begin position="623"/>
        <end position="656"/>
    </location>
</feature>
<accession>A0AB34JY37</accession>
<evidence type="ECO:0000256" key="3">
    <source>
        <dbReference type="PROSITE-ProRule" id="PRU00339"/>
    </source>
</evidence>
<keyword evidence="2 3" id="KW-0802">TPR repeat</keyword>
<dbReference type="PROSITE" id="PS50005">
    <property type="entry name" value="TPR"/>
    <property type="match status" value="2"/>
</dbReference>
<evidence type="ECO:0000313" key="4">
    <source>
        <dbReference type="EMBL" id="KAL1525767.1"/>
    </source>
</evidence>
<dbReference type="InterPro" id="IPR019734">
    <property type="entry name" value="TPR_rpt"/>
</dbReference>
<dbReference type="PANTHER" id="PTHR16193">
    <property type="entry name" value="TETRATRICOPEPTIDE REPEAT PROTEIN 27"/>
    <property type="match status" value="1"/>
</dbReference>
<evidence type="ECO:0008006" key="6">
    <source>
        <dbReference type="Google" id="ProtNLM"/>
    </source>
</evidence>
<proteinExistence type="predicted"/>
<feature type="repeat" description="TPR" evidence="3">
    <location>
        <begin position="657"/>
        <end position="690"/>
    </location>
</feature>
<protein>
    <recommendedName>
        <fullName evidence="6">Tetratricopeptide repeat protein 27</fullName>
    </recommendedName>
</protein>
<name>A0AB34JY37_PRYPA</name>
<organism evidence="4 5">
    <name type="scientific">Prymnesium parvum</name>
    <name type="common">Toxic golden alga</name>
    <dbReference type="NCBI Taxonomy" id="97485"/>
    <lineage>
        <taxon>Eukaryota</taxon>
        <taxon>Haptista</taxon>
        <taxon>Haptophyta</taxon>
        <taxon>Prymnesiophyceae</taxon>
        <taxon>Prymnesiales</taxon>
        <taxon>Prymnesiaceae</taxon>
        <taxon>Prymnesium</taxon>
    </lineage>
</organism>
<dbReference type="AlphaFoldDB" id="A0AB34JY37"/>
<dbReference type="PANTHER" id="PTHR16193:SF0">
    <property type="entry name" value="TETRATRICOPEPTIDE REPEAT PROTEIN 27"/>
    <property type="match status" value="1"/>
</dbReference>
<dbReference type="InterPro" id="IPR011990">
    <property type="entry name" value="TPR-like_helical_dom_sf"/>
</dbReference>